<keyword evidence="2" id="KW-0732">Signal</keyword>
<feature type="region of interest" description="Disordered" evidence="1">
    <location>
        <begin position="23"/>
        <end position="100"/>
    </location>
</feature>
<reference evidence="3" key="1">
    <citation type="submission" date="2019-03" db="EMBL/GenBank/DDBJ databases">
        <title>WGS assembly of Setaria viridis.</title>
        <authorList>
            <person name="Huang P."/>
            <person name="Jenkins J."/>
            <person name="Grimwood J."/>
            <person name="Barry K."/>
            <person name="Healey A."/>
            <person name="Mamidi S."/>
            <person name="Sreedasyam A."/>
            <person name="Shu S."/>
            <person name="Feldman M."/>
            <person name="Wu J."/>
            <person name="Yu Y."/>
            <person name="Chen C."/>
            <person name="Johnson J."/>
            <person name="Rokhsar D."/>
            <person name="Baxter I."/>
            <person name="Schmutz J."/>
            <person name="Brutnell T."/>
            <person name="Kellogg E."/>
        </authorList>
    </citation>
    <scope>NUCLEOTIDE SEQUENCE [LARGE SCALE GENOMIC DNA]</scope>
</reference>
<protein>
    <submittedName>
        <fullName evidence="3">Uncharacterized protein</fullName>
    </submittedName>
</protein>
<gene>
    <name evidence="3" type="ORF">SEVIR_5G193400v2</name>
</gene>
<feature type="signal peptide" evidence="2">
    <location>
        <begin position="1"/>
        <end position="24"/>
    </location>
</feature>
<sequence length="224" mass="24586">MTGSRPRFLFFPIGVLVRAGCRSATPYDDAPPPPPRDGSSLPERRPPDPSTGSTPHPYEPPASLRPAPSKPACPGGQAGAPGPTPFRPTWAGHRWRPQTPRVPLAKQRKLGLARGARSDSSVHASPKFNCKQHGRRKVPTGFDGQAEQQDRVRPCLLAHNLMASDECVQKSEVEDVRFGVLLSELVEVLANSNGMVVSLRVCVFSWYFTWARWACFFSGTFQKS</sequence>
<evidence type="ECO:0000256" key="1">
    <source>
        <dbReference type="SAM" id="MobiDB-lite"/>
    </source>
</evidence>
<proteinExistence type="predicted"/>
<keyword evidence="4" id="KW-1185">Reference proteome</keyword>
<accession>A0A4U6UUK2</accession>
<dbReference type="Gramene" id="TKW14827">
    <property type="protein sequence ID" value="TKW14827"/>
    <property type="gene ID" value="SEVIR_5G193400v2"/>
</dbReference>
<evidence type="ECO:0000313" key="4">
    <source>
        <dbReference type="Proteomes" id="UP000298652"/>
    </source>
</evidence>
<evidence type="ECO:0000313" key="3">
    <source>
        <dbReference type="EMBL" id="TKW14827.1"/>
    </source>
</evidence>
<dbReference type="AlphaFoldDB" id="A0A4U6UUK2"/>
<feature type="chain" id="PRO_5020980249" evidence="2">
    <location>
        <begin position="25"/>
        <end position="224"/>
    </location>
</feature>
<dbReference type="Proteomes" id="UP000298652">
    <property type="component" value="Chromosome 5"/>
</dbReference>
<evidence type="ECO:0000256" key="2">
    <source>
        <dbReference type="SAM" id="SignalP"/>
    </source>
</evidence>
<dbReference type="EMBL" id="CM016556">
    <property type="protein sequence ID" value="TKW14827.1"/>
    <property type="molecule type" value="Genomic_DNA"/>
</dbReference>
<organism evidence="3 4">
    <name type="scientific">Setaria viridis</name>
    <name type="common">Green bristlegrass</name>
    <name type="synonym">Setaria italica subsp. viridis</name>
    <dbReference type="NCBI Taxonomy" id="4556"/>
    <lineage>
        <taxon>Eukaryota</taxon>
        <taxon>Viridiplantae</taxon>
        <taxon>Streptophyta</taxon>
        <taxon>Embryophyta</taxon>
        <taxon>Tracheophyta</taxon>
        <taxon>Spermatophyta</taxon>
        <taxon>Magnoliopsida</taxon>
        <taxon>Liliopsida</taxon>
        <taxon>Poales</taxon>
        <taxon>Poaceae</taxon>
        <taxon>PACMAD clade</taxon>
        <taxon>Panicoideae</taxon>
        <taxon>Panicodae</taxon>
        <taxon>Paniceae</taxon>
        <taxon>Cenchrinae</taxon>
        <taxon>Setaria</taxon>
    </lineage>
</organism>
<name>A0A4U6UUK2_SETVI</name>